<dbReference type="RefSeq" id="XP_021883256.1">
    <property type="nucleotide sequence ID" value="XM_022021379.1"/>
</dbReference>
<dbReference type="GeneID" id="33563223"/>
<sequence>MDHFTLESQVALPGPSQPIPVVVYKHIHTSMRLVFVDIPGPQATATIIVPTIVKDSRGLPHTLEHLVFCGSKNYPNRGYLDSLANRCLSTGTNAYTTEDYTGYTIATAGRDGMAEILPVFLDHVLHPTLRDDQYVTEVYHIDGEGKQQGVVFSEMAARENSEADLLDLGLRRLLYPKSQTYYYECGGLTAEIPKMTNDDIREYHKKFYNPSNMIIVVAGDGLQPERIFTTLIQQRILSDGTSTGIDGDNIVNFDIIQEMDISRGREDAPIMMIQNQEQDQDQGSKKEKRLVSRTIHFPSADEDVGSIGYGWLGPGTSDLHSMVALDILFRFLHETSASPFAQAFVERRNPMASHVDFDVKGCIDSSLLLLFSGVPIRRKDNSQINQRSESPNSGNYNNTDTEESSSDIEQDDDEDQLDDDDDDKDSNEEGNVGSEDEYGSEDDRDDNDNQHNEVNDSGDDLQAEAQDLYEPGYFHSQVMHVLQDFVDHGLMSDPTEMSRIIARHRTKIYESIEDDPHEAATAYLVPDILAYAYLEKDKTKPAAIGTRGSIFAIIDELETKEPSFWRNLAKKWLLDPAMVEVCMVPDSKLGKTIKSMVSKTQNELMNLLGEEGLRKQGQMVVEAVEANKVNLTPEIIAKMPPISDASKVPTIPIRSRYEPTGIESKDDARPFKLVQVVETNTFFTHVKLCLPLTHLDEDLRPYLVLFQELIFQSSCTMPKCLVNDDGSKEIVFEPLDYQSVVTLVSNTFVSHEAAVGFGNDIFACSWLSELFVFACSAERSKFKEQCELLLQVLMFTQFTEDRVLTVAKNLITQIMELKRDGGDMLAMVSTRMTTPVRGYETATAYCKTLHTPIGLTQARLRYPAHLESVTPVLGNDMAISIFRQEPFLKKLVQEMKQRTDQVPKIIQKLECIKQALLQSMSEIMMNSTRNGNTPVVGFAQIGVPIGFSGHGASGTSGDSSGTKDPVRMLTDIWDRTYELYQATSGSSLRNNGAIISSESLKSSKKRKPSEPFHQQQEQPSVRILKDEVETTIKTSHLTLKEDGLNNTNKFIINNNNETRASNIVDAAVASNKTGSFVPGSIGLHPFPFPRTPYRPLVTAAHADDDHDMQQDSSHSSSVSRSGPAPNSVLIPLKSITSSYLVSIVPCDIVYDPTTASEETIMDQYATLLLCEVLSRSEGPLYSAIRGQGYAYGCSISVYLWTAQMAFEVRDAMDPIKAYDAFLDIIRRMDTDWEQVVGTVFEMETAMASQAYQTCMERATAGGALSWVLRGAIRGYTSLEELSMSGNYLYKVSALDLKRVYRKYFKQFLNGHEGLTTVLLTPPSPPESIKTHFAQYGIDFKEATLKDFEIEPAFDFVPVNTPSSSRIISPAGTTPGSPLSSSSSSVI</sequence>
<reference evidence="4 5" key="1">
    <citation type="submission" date="2016-07" db="EMBL/GenBank/DDBJ databases">
        <title>Pervasive Adenine N6-methylation of Active Genes in Fungi.</title>
        <authorList>
            <consortium name="DOE Joint Genome Institute"/>
            <person name="Mondo S.J."/>
            <person name="Dannebaum R.O."/>
            <person name="Kuo R.C."/>
            <person name="Labutti K."/>
            <person name="Haridas S."/>
            <person name="Kuo A."/>
            <person name="Salamov A."/>
            <person name="Ahrendt S.R."/>
            <person name="Lipzen A."/>
            <person name="Sullivan W."/>
            <person name="Andreopoulos W.B."/>
            <person name="Clum A."/>
            <person name="Lindquist E."/>
            <person name="Daum C."/>
            <person name="Ramamoorthy G.K."/>
            <person name="Gryganskyi A."/>
            <person name="Culley D."/>
            <person name="Magnuson J.K."/>
            <person name="James T.Y."/>
            <person name="O'Malley M.A."/>
            <person name="Stajich J.E."/>
            <person name="Spatafora J.W."/>
            <person name="Visel A."/>
            <person name="Grigoriev I.V."/>
        </authorList>
    </citation>
    <scope>NUCLEOTIDE SEQUENCE [LARGE SCALE GENOMIC DNA]</scope>
    <source>
        <strain evidence="4 5">NRRL 3116</strain>
    </source>
</reference>
<dbReference type="Proteomes" id="UP000193648">
    <property type="component" value="Unassembled WGS sequence"/>
</dbReference>
<accession>A0A1Y2GUQ2</accession>
<evidence type="ECO:0000259" key="3">
    <source>
        <dbReference type="Pfam" id="PF05193"/>
    </source>
</evidence>
<dbReference type="Gene3D" id="3.30.830.10">
    <property type="entry name" value="Metalloenzyme, LuxS/M16 peptidase-like"/>
    <property type="match status" value="4"/>
</dbReference>
<dbReference type="InterPro" id="IPR007863">
    <property type="entry name" value="Peptidase_M16_C"/>
</dbReference>
<dbReference type="SUPFAM" id="SSF63411">
    <property type="entry name" value="LuxS/MPP-like metallohydrolase"/>
    <property type="match status" value="4"/>
</dbReference>
<dbReference type="PANTHER" id="PTHR43016:SF6">
    <property type="entry name" value="PEPTIDASE M16 N-TERMINAL DOMAIN-CONTAINING PROTEIN"/>
    <property type="match status" value="1"/>
</dbReference>
<feature type="region of interest" description="Disordered" evidence="1">
    <location>
        <begin position="1366"/>
        <end position="1386"/>
    </location>
</feature>
<dbReference type="EMBL" id="MCFF01000010">
    <property type="protein sequence ID" value="ORZ22702.1"/>
    <property type="molecule type" value="Genomic_DNA"/>
</dbReference>
<name>A0A1Y2GUQ2_9FUNG</name>
<evidence type="ECO:0000259" key="2">
    <source>
        <dbReference type="Pfam" id="PF00675"/>
    </source>
</evidence>
<dbReference type="STRING" id="64571.A0A1Y2GUQ2"/>
<feature type="region of interest" description="Disordered" evidence="1">
    <location>
        <begin position="381"/>
        <end position="458"/>
    </location>
</feature>
<feature type="domain" description="Peptidase M16 N-terminal" evidence="2">
    <location>
        <begin position="54"/>
        <end position="140"/>
    </location>
</feature>
<dbReference type="FunFam" id="3.30.830.10:FF:000015">
    <property type="entry name" value="Putative zinc metalloprotease"/>
    <property type="match status" value="1"/>
</dbReference>
<proteinExistence type="predicted"/>
<organism evidence="4 5">
    <name type="scientific">Lobosporangium transversale</name>
    <dbReference type="NCBI Taxonomy" id="64571"/>
    <lineage>
        <taxon>Eukaryota</taxon>
        <taxon>Fungi</taxon>
        <taxon>Fungi incertae sedis</taxon>
        <taxon>Mucoromycota</taxon>
        <taxon>Mortierellomycotina</taxon>
        <taxon>Mortierellomycetes</taxon>
        <taxon>Mortierellales</taxon>
        <taxon>Mortierellaceae</taxon>
        <taxon>Lobosporangium</taxon>
    </lineage>
</organism>
<dbReference type="InParanoid" id="A0A1Y2GUQ2"/>
<dbReference type="Pfam" id="PF05193">
    <property type="entry name" value="Peptidase_M16_C"/>
    <property type="match status" value="1"/>
</dbReference>
<dbReference type="Pfam" id="PF00675">
    <property type="entry name" value="Peptidase_M16"/>
    <property type="match status" value="1"/>
</dbReference>
<dbReference type="PANTHER" id="PTHR43016">
    <property type="entry name" value="PRESEQUENCE PROTEASE"/>
    <property type="match status" value="1"/>
</dbReference>
<keyword evidence="5" id="KW-1185">Reference proteome</keyword>
<evidence type="ECO:0000313" key="4">
    <source>
        <dbReference type="EMBL" id="ORZ22702.1"/>
    </source>
</evidence>
<feature type="compositionally biased region" description="Low complexity" evidence="1">
    <location>
        <begin position="1368"/>
        <end position="1386"/>
    </location>
</feature>
<feature type="domain" description="Peptidase M16 C-terminal" evidence="3">
    <location>
        <begin position="194"/>
        <end position="349"/>
    </location>
</feature>
<comment type="caution">
    <text evidence="4">The sequence shown here is derived from an EMBL/GenBank/DDBJ whole genome shotgun (WGS) entry which is preliminary data.</text>
</comment>
<feature type="compositionally biased region" description="Polar residues" evidence="1">
    <location>
        <begin position="382"/>
        <end position="399"/>
    </location>
</feature>
<feature type="compositionally biased region" description="Acidic residues" evidence="1">
    <location>
        <begin position="400"/>
        <end position="446"/>
    </location>
</feature>
<evidence type="ECO:0000313" key="5">
    <source>
        <dbReference type="Proteomes" id="UP000193648"/>
    </source>
</evidence>
<dbReference type="OrthoDB" id="4953at2759"/>
<feature type="region of interest" description="Disordered" evidence="1">
    <location>
        <begin position="999"/>
        <end position="1020"/>
    </location>
</feature>
<evidence type="ECO:0000256" key="1">
    <source>
        <dbReference type="SAM" id="MobiDB-lite"/>
    </source>
</evidence>
<evidence type="ECO:0008006" key="6">
    <source>
        <dbReference type="Google" id="ProtNLM"/>
    </source>
</evidence>
<dbReference type="GO" id="GO:0046872">
    <property type="term" value="F:metal ion binding"/>
    <property type="evidence" value="ECO:0007669"/>
    <property type="project" value="InterPro"/>
</dbReference>
<protein>
    <recommendedName>
        <fullName evidence="6">Metalloenzyme, LuxS/M16 peptidase-like protein</fullName>
    </recommendedName>
</protein>
<dbReference type="InterPro" id="IPR011765">
    <property type="entry name" value="Pept_M16_N"/>
</dbReference>
<gene>
    <name evidence="4" type="ORF">BCR41DRAFT_320045</name>
</gene>
<dbReference type="InterPro" id="IPR011249">
    <property type="entry name" value="Metalloenz_LuxS/M16"/>
</dbReference>